<feature type="compositionally biased region" description="Acidic residues" evidence="1">
    <location>
        <begin position="22"/>
        <end position="37"/>
    </location>
</feature>
<feature type="domain" description="DUF6598" evidence="2">
    <location>
        <begin position="167"/>
        <end position="363"/>
    </location>
</feature>
<comment type="caution">
    <text evidence="3">The sequence shown here is derived from an EMBL/GenBank/DDBJ whole genome shotgun (WGS) entry which is preliminary data.</text>
</comment>
<dbReference type="PANTHER" id="PTHR33065">
    <property type="entry name" value="OS07G0486400 PROTEIN"/>
    <property type="match status" value="1"/>
</dbReference>
<sequence length="423" mass="47728">MRCVLEEAQEEPDVKLMIERSMEEEDEHKEEDGGGADEVEKNGGGCDTLGEDSDDHMGGWDENGDPCLPFIGSWHRPVIVCTAGANCTEEKAEEIISSVEERNSKLLGEWCDMVDKNIAHLPAFPLPVLPEITRFCFSKYECYHQRYWTDTTSETSPNHPYFKPCEMMRVFSLRLSSPIAHPVNIYGTFSIRDGWEPLRNYLFKRSRNDPATISKVEVAYLKEKMVTVTFRSLNSLVVQYCLVDVDLWIKEEGDGSADKLLFCGYVELDAFLDGFGSKLLGGFQGNCHVLDMHYAFLPKGIETVIEVLAEAEHQSNVKFSASTNGFDDEISLYDGTFCGSGSMFKHYVAVNTQEDLHIFLKMDDLQYNWTFKAGVGVVVAPEHPVPGFPQYFVMNVSFRTRGKAASGWQWSCICSDVSTKPYM</sequence>
<evidence type="ECO:0000313" key="4">
    <source>
        <dbReference type="Proteomes" id="UP000636709"/>
    </source>
</evidence>
<feature type="region of interest" description="Disordered" evidence="1">
    <location>
        <begin position="1"/>
        <end position="58"/>
    </location>
</feature>
<dbReference type="OrthoDB" id="613498at2759"/>
<evidence type="ECO:0000313" key="3">
    <source>
        <dbReference type="EMBL" id="KAF8661731.1"/>
    </source>
</evidence>
<dbReference type="Proteomes" id="UP000636709">
    <property type="component" value="Unassembled WGS sequence"/>
</dbReference>
<evidence type="ECO:0000256" key="1">
    <source>
        <dbReference type="SAM" id="MobiDB-lite"/>
    </source>
</evidence>
<dbReference type="EMBL" id="JACEFO010002392">
    <property type="protein sequence ID" value="KAF8661731.1"/>
    <property type="molecule type" value="Genomic_DNA"/>
</dbReference>
<feature type="compositionally biased region" description="Basic and acidic residues" evidence="1">
    <location>
        <begin position="12"/>
        <end position="21"/>
    </location>
</feature>
<dbReference type="AlphaFoldDB" id="A0A835AC38"/>
<dbReference type="Pfam" id="PF20241">
    <property type="entry name" value="DUF6598"/>
    <property type="match status" value="1"/>
</dbReference>
<proteinExistence type="predicted"/>
<reference evidence="3" key="1">
    <citation type="submission" date="2020-07" db="EMBL/GenBank/DDBJ databases">
        <title>Genome sequence and genetic diversity analysis of an under-domesticated orphan crop, white fonio (Digitaria exilis).</title>
        <authorList>
            <person name="Bennetzen J.L."/>
            <person name="Chen S."/>
            <person name="Ma X."/>
            <person name="Wang X."/>
            <person name="Yssel A.E.J."/>
            <person name="Chaluvadi S.R."/>
            <person name="Johnson M."/>
            <person name="Gangashetty P."/>
            <person name="Hamidou F."/>
            <person name="Sanogo M.D."/>
            <person name="Zwaenepoel A."/>
            <person name="Wallace J."/>
            <person name="Van De Peer Y."/>
            <person name="Van Deynze A."/>
        </authorList>
    </citation>
    <scope>NUCLEOTIDE SEQUENCE</scope>
    <source>
        <tissue evidence="3">Leaves</tissue>
    </source>
</reference>
<gene>
    <name evidence="3" type="ORF">HU200_056682</name>
</gene>
<accession>A0A835AC38</accession>
<evidence type="ECO:0000259" key="2">
    <source>
        <dbReference type="Pfam" id="PF20241"/>
    </source>
</evidence>
<organism evidence="3 4">
    <name type="scientific">Digitaria exilis</name>
    <dbReference type="NCBI Taxonomy" id="1010633"/>
    <lineage>
        <taxon>Eukaryota</taxon>
        <taxon>Viridiplantae</taxon>
        <taxon>Streptophyta</taxon>
        <taxon>Embryophyta</taxon>
        <taxon>Tracheophyta</taxon>
        <taxon>Spermatophyta</taxon>
        <taxon>Magnoliopsida</taxon>
        <taxon>Liliopsida</taxon>
        <taxon>Poales</taxon>
        <taxon>Poaceae</taxon>
        <taxon>PACMAD clade</taxon>
        <taxon>Panicoideae</taxon>
        <taxon>Panicodae</taxon>
        <taxon>Paniceae</taxon>
        <taxon>Anthephorinae</taxon>
        <taxon>Digitaria</taxon>
    </lineage>
</organism>
<dbReference type="PANTHER" id="PTHR33065:SF117">
    <property type="entry name" value="OS01G0590200 PROTEIN"/>
    <property type="match status" value="1"/>
</dbReference>
<keyword evidence="4" id="KW-1185">Reference proteome</keyword>
<dbReference type="InterPro" id="IPR046533">
    <property type="entry name" value="DUF6598"/>
</dbReference>
<name>A0A835AC38_9POAL</name>
<protein>
    <recommendedName>
        <fullName evidence="2">DUF6598 domain-containing protein</fullName>
    </recommendedName>
</protein>